<dbReference type="GO" id="GO:0007165">
    <property type="term" value="P:signal transduction"/>
    <property type="evidence" value="ECO:0007669"/>
    <property type="project" value="UniProtKB-KW"/>
</dbReference>
<keyword evidence="5 11" id="KW-0552">Olfaction</keyword>
<dbReference type="PANTHER" id="PTHR21137">
    <property type="entry name" value="ODORANT RECEPTOR"/>
    <property type="match status" value="1"/>
</dbReference>
<reference evidence="12 13" key="1">
    <citation type="submission" date="2020-11" db="EMBL/GenBank/DDBJ databases">
        <authorList>
            <person name="Wallbank WR R."/>
            <person name="Pardo Diaz C."/>
            <person name="Kozak K."/>
            <person name="Martin S."/>
            <person name="Jiggins C."/>
            <person name="Moest M."/>
            <person name="Warren A I."/>
            <person name="Generalovic N T."/>
            <person name="Byers J.R.P. K."/>
            <person name="Montejo-Kovacevich G."/>
            <person name="Yen C E."/>
        </authorList>
    </citation>
    <scope>NUCLEOTIDE SEQUENCE [LARGE SCALE GENOMIC DNA]</scope>
</reference>
<evidence type="ECO:0000256" key="10">
    <source>
        <dbReference type="ARBA" id="ARBA00038679"/>
    </source>
</evidence>
<evidence type="ECO:0000256" key="6">
    <source>
        <dbReference type="ARBA" id="ARBA00022989"/>
    </source>
</evidence>
<keyword evidence="4 11" id="KW-0812">Transmembrane</keyword>
<gene>
    <name evidence="12" type="ORF">HERILL_LOCUS5689</name>
</gene>
<dbReference type="InterPro" id="IPR004117">
    <property type="entry name" value="7tm6_olfct_rcpt"/>
</dbReference>
<dbReference type="GO" id="GO:0005549">
    <property type="term" value="F:odorant binding"/>
    <property type="evidence" value="ECO:0007669"/>
    <property type="project" value="InterPro"/>
</dbReference>
<feature type="transmembrane region" description="Helical" evidence="11">
    <location>
        <begin position="286"/>
        <end position="303"/>
    </location>
</feature>
<proteinExistence type="inferred from homology"/>
<name>A0A7R8UME1_HERIL</name>
<feature type="transmembrane region" description="Helical" evidence="11">
    <location>
        <begin position="30"/>
        <end position="50"/>
    </location>
</feature>
<evidence type="ECO:0000256" key="2">
    <source>
        <dbReference type="ARBA" id="ARBA00022475"/>
    </source>
</evidence>
<dbReference type="GO" id="GO:0004984">
    <property type="term" value="F:olfactory receptor activity"/>
    <property type="evidence" value="ECO:0007669"/>
    <property type="project" value="InterPro"/>
</dbReference>
<keyword evidence="8 11" id="KW-0675">Receptor</keyword>
<comment type="subunit">
    <text evidence="10">Interacts with Orco. Complexes exist early in the endomembrane system in olfactory sensory neurons (OSNs), coupling these complexes to the conserved ciliary trafficking pathway.</text>
</comment>
<keyword evidence="2" id="KW-1003">Cell membrane</keyword>
<comment type="subcellular location">
    <subcellularLocation>
        <location evidence="1 11">Cell membrane</location>
        <topology evidence="1 11">Multi-pass membrane protein</topology>
    </subcellularLocation>
</comment>
<feature type="transmembrane region" description="Helical" evidence="11">
    <location>
        <begin position="256"/>
        <end position="274"/>
    </location>
</feature>
<comment type="caution">
    <text evidence="11">Lacks conserved residue(s) required for the propagation of feature annotation.</text>
</comment>
<evidence type="ECO:0000256" key="5">
    <source>
        <dbReference type="ARBA" id="ARBA00022725"/>
    </source>
</evidence>
<keyword evidence="9 11" id="KW-0807">Transducer</keyword>
<evidence type="ECO:0000256" key="3">
    <source>
        <dbReference type="ARBA" id="ARBA00022606"/>
    </source>
</evidence>
<sequence>MFLISIGMDPYPMDASSTGRTVTTGLFYELGLWNLRCCDFFYVVYLYLAIKNSMNLMDSTISLPCLISCVLSEFKVTILRRKRDQFIEILEFLDEKFPTRKAEQDYYGIVEVHRATKRMSIILAIGVSMFIWSFNLLPLCEGVISVVAYGNNFTYPLPYAMWHPFRTDRIIAYVGVNIQLIFAGYVVAQYYIGVDSLMFTITNQICMHFDYISRSIRDYHPKGAKKDYIFLKEIIERHVEVLRICKSIDFVFTNSMLMNFLGSAGIICLVAFRVTLSDFSADLVKFIIYLLSMIIQIFILCSFGDRLIQSSLAVSQAVYEHDWYDADQLYKKAMILIIQRAQKPAFLTASYFSVVSYQSFKGIMTISYQFFAVLHTAYSKKN</sequence>
<feature type="transmembrane region" description="Helical" evidence="11">
    <location>
        <begin position="121"/>
        <end position="150"/>
    </location>
</feature>
<dbReference type="Pfam" id="PF02949">
    <property type="entry name" value="7tm_6"/>
    <property type="match status" value="1"/>
</dbReference>
<evidence type="ECO:0000256" key="11">
    <source>
        <dbReference type="RuleBase" id="RU351113"/>
    </source>
</evidence>
<comment type="similarity">
    <text evidence="11">Belongs to the insect chemoreceptor superfamily. Heteromeric odorant receptor channel (TC 1.A.69) family.</text>
</comment>
<evidence type="ECO:0000256" key="1">
    <source>
        <dbReference type="ARBA" id="ARBA00004651"/>
    </source>
</evidence>
<keyword evidence="6 11" id="KW-1133">Transmembrane helix</keyword>
<evidence type="ECO:0000313" key="12">
    <source>
        <dbReference type="EMBL" id="CAD7082672.1"/>
    </source>
</evidence>
<dbReference type="Proteomes" id="UP000594454">
    <property type="component" value="Chromosome 2"/>
</dbReference>
<evidence type="ECO:0000313" key="13">
    <source>
        <dbReference type="Proteomes" id="UP000594454"/>
    </source>
</evidence>
<organism evidence="12 13">
    <name type="scientific">Hermetia illucens</name>
    <name type="common">Black soldier fly</name>
    <dbReference type="NCBI Taxonomy" id="343691"/>
    <lineage>
        <taxon>Eukaryota</taxon>
        <taxon>Metazoa</taxon>
        <taxon>Ecdysozoa</taxon>
        <taxon>Arthropoda</taxon>
        <taxon>Hexapoda</taxon>
        <taxon>Insecta</taxon>
        <taxon>Pterygota</taxon>
        <taxon>Neoptera</taxon>
        <taxon>Endopterygota</taxon>
        <taxon>Diptera</taxon>
        <taxon>Brachycera</taxon>
        <taxon>Stratiomyomorpha</taxon>
        <taxon>Stratiomyidae</taxon>
        <taxon>Hermetiinae</taxon>
        <taxon>Hermetia</taxon>
    </lineage>
</organism>
<dbReference type="AlphaFoldDB" id="A0A7R8UME1"/>
<keyword evidence="3 11" id="KW-0716">Sensory transduction</keyword>
<feature type="transmembrane region" description="Helical" evidence="11">
    <location>
        <begin position="170"/>
        <end position="192"/>
    </location>
</feature>
<evidence type="ECO:0000256" key="7">
    <source>
        <dbReference type="ARBA" id="ARBA00023136"/>
    </source>
</evidence>
<keyword evidence="13" id="KW-1185">Reference proteome</keyword>
<dbReference type="PANTHER" id="PTHR21137:SF44">
    <property type="entry name" value="ODORANT RECEPTOR 13A-RELATED"/>
    <property type="match status" value="1"/>
</dbReference>
<dbReference type="InParanoid" id="A0A7R8UME1"/>
<evidence type="ECO:0000256" key="9">
    <source>
        <dbReference type="ARBA" id="ARBA00023224"/>
    </source>
</evidence>
<evidence type="ECO:0000256" key="8">
    <source>
        <dbReference type="ARBA" id="ARBA00023170"/>
    </source>
</evidence>
<accession>A0A7R8UME1</accession>
<dbReference type="GO" id="GO:0005886">
    <property type="term" value="C:plasma membrane"/>
    <property type="evidence" value="ECO:0007669"/>
    <property type="project" value="UniProtKB-SubCell"/>
</dbReference>
<evidence type="ECO:0000256" key="4">
    <source>
        <dbReference type="ARBA" id="ARBA00022692"/>
    </source>
</evidence>
<dbReference type="EMBL" id="LR899010">
    <property type="protein sequence ID" value="CAD7082672.1"/>
    <property type="molecule type" value="Genomic_DNA"/>
</dbReference>
<dbReference type="OrthoDB" id="8185860at2759"/>
<keyword evidence="7 11" id="KW-0472">Membrane</keyword>
<protein>
    <recommendedName>
        <fullName evidence="11">Odorant receptor</fullName>
    </recommendedName>
</protein>